<protein>
    <submittedName>
        <fullName evidence="1">Unannotated protein</fullName>
    </submittedName>
</protein>
<dbReference type="Pfam" id="PF06314">
    <property type="entry name" value="ADC"/>
    <property type="match status" value="1"/>
</dbReference>
<proteinExistence type="predicted"/>
<accession>A0A6J6EKF1</accession>
<evidence type="ECO:0000313" key="1">
    <source>
        <dbReference type="EMBL" id="CAB4575879.1"/>
    </source>
</evidence>
<dbReference type="EMBL" id="CAEZTT010000051">
    <property type="protein sequence ID" value="CAB4575879.1"/>
    <property type="molecule type" value="Genomic_DNA"/>
</dbReference>
<dbReference type="SUPFAM" id="SSF160104">
    <property type="entry name" value="Acetoacetate decarboxylase-like"/>
    <property type="match status" value="1"/>
</dbReference>
<reference evidence="1" key="1">
    <citation type="submission" date="2020-05" db="EMBL/GenBank/DDBJ databases">
        <authorList>
            <person name="Chiriac C."/>
            <person name="Salcher M."/>
            <person name="Ghai R."/>
            <person name="Kavagutti S V."/>
        </authorList>
    </citation>
    <scope>NUCLEOTIDE SEQUENCE</scope>
</reference>
<dbReference type="Gene3D" id="2.40.400.10">
    <property type="entry name" value="Acetoacetate decarboxylase-like"/>
    <property type="match status" value="1"/>
</dbReference>
<dbReference type="InterPro" id="IPR023375">
    <property type="entry name" value="ADC_dom_sf"/>
</dbReference>
<gene>
    <name evidence="1" type="ORF">UFOPK1726_00563</name>
</gene>
<name>A0A6J6EKF1_9ZZZZ</name>
<organism evidence="1">
    <name type="scientific">freshwater metagenome</name>
    <dbReference type="NCBI Taxonomy" id="449393"/>
    <lineage>
        <taxon>unclassified sequences</taxon>
        <taxon>metagenomes</taxon>
        <taxon>ecological metagenomes</taxon>
    </lineage>
</organism>
<dbReference type="GO" id="GO:0016829">
    <property type="term" value="F:lyase activity"/>
    <property type="evidence" value="ECO:0007669"/>
    <property type="project" value="InterPro"/>
</dbReference>
<dbReference type="InterPro" id="IPR010451">
    <property type="entry name" value="Acetoacetate_decarboxylase"/>
</dbReference>
<sequence>MNEIWSTPAAAPLYQEFPIEYKSVSIMSLVYRTNKDLIQADLPAGVNAISDCIMIHCYDMPDVQSMGQVTEANVMVGVETNFGGTKVTGGYSTNLIISSDVGLAQGREVHGQPKKLGKINLDVRGDTLVAEIWRNDIRVLRATTPYKYRKAEITELEKVFGFKRNINHKVIPNIDGTIGINQITSRTLKDVEVLDFWIGPVTVELAPHIQVPLHRHLVIEPLFACYWKANFKLQPGEILHDYLAVK</sequence>
<dbReference type="AlphaFoldDB" id="A0A6J6EKF1"/>